<dbReference type="Proteomes" id="UP001234989">
    <property type="component" value="Chromosome 1"/>
</dbReference>
<protein>
    <recommendedName>
        <fullName evidence="1">Reverse transcriptase/retrotransposon-derived protein RNase H-like domain-containing protein</fullName>
    </recommendedName>
</protein>
<dbReference type="SUPFAM" id="SSF56672">
    <property type="entry name" value="DNA/RNA polymerases"/>
    <property type="match status" value="1"/>
</dbReference>
<dbReference type="PANTHER" id="PTHR34072">
    <property type="entry name" value="ENZYMATIC POLYPROTEIN-RELATED"/>
    <property type="match status" value="1"/>
</dbReference>
<organism evidence="2 3">
    <name type="scientific">Solanum verrucosum</name>
    <dbReference type="NCBI Taxonomy" id="315347"/>
    <lineage>
        <taxon>Eukaryota</taxon>
        <taxon>Viridiplantae</taxon>
        <taxon>Streptophyta</taxon>
        <taxon>Embryophyta</taxon>
        <taxon>Tracheophyta</taxon>
        <taxon>Spermatophyta</taxon>
        <taxon>Magnoliopsida</taxon>
        <taxon>eudicotyledons</taxon>
        <taxon>Gunneridae</taxon>
        <taxon>Pentapetalae</taxon>
        <taxon>asterids</taxon>
        <taxon>lamiids</taxon>
        <taxon>Solanales</taxon>
        <taxon>Solanaceae</taxon>
        <taxon>Solanoideae</taxon>
        <taxon>Solaneae</taxon>
        <taxon>Solanum</taxon>
    </lineage>
</organism>
<keyword evidence="3" id="KW-1185">Reference proteome</keyword>
<dbReference type="GO" id="GO:0003676">
    <property type="term" value="F:nucleic acid binding"/>
    <property type="evidence" value="ECO:0007669"/>
    <property type="project" value="InterPro"/>
</dbReference>
<proteinExistence type="predicted"/>
<dbReference type="SUPFAM" id="SSF53098">
    <property type="entry name" value="Ribonuclease H-like"/>
    <property type="match status" value="1"/>
</dbReference>
<accession>A0AAF0PN31</accession>
<dbReference type="Gene3D" id="3.30.420.10">
    <property type="entry name" value="Ribonuclease H-like superfamily/Ribonuclease H"/>
    <property type="match status" value="1"/>
</dbReference>
<dbReference type="Pfam" id="PF17919">
    <property type="entry name" value="RT_RNaseH_2"/>
    <property type="match status" value="1"/>
</dbReference>
<dbReference type="PANTHER" id="PTHR34072:SF52">
    <property type="entry name" value="RIBONUCLEASE H"/>
    <property type="match status" value="1"/>
</dbReference>
<dbReference type="InterPro" id="IPR036397">
    <property type="entry name" value="RNaseH_sf"/>
</dbReference>
<dbReference type="EMBL" id="CP133612">
    <property type="protein sequence ID" value="WMV07978.1"/>
    <property type="molecule type" value="Genomic_DNA"/>
</dbReference>
<reference evidence="2" key="1">
    <citation type="submission" date="2023-08" db="EMBL/GenBank/DDBJ databases">
        <title>A de novo genome assembly of Solanum verrucosum Schlechtendal, a Mexican diploid species geographically isolated from the other diploid A-genome species in potato relatives.</title>
        <authorList>
            <person name="Hosaka K."/>
        </authorList>
    </citation>
    <scope>NUCLEOTIDE SEQUENCE</scope>
    <source>
        <tissue evidence="2">Young leaves</tissue>
    </source>
</reference>
<sequence>MAFHPPTDRHAERTIQTFEEMLRACVIDFKCKWDDHLPLVDFAYNNCYHSSISMAPFVALYGKRFSMSFFLKKCVGDPTSIVPLESLGIKKILSYEEVLVEILDRQVKKLRNKKVASIKDMSTRRAYAKRNVSENVEAEASVNPLAEQVTNELRMDFQVLARAVKAQANREVVVPVNPNVYRTTSIVRNFMRMNSPEFYGSRVEDNPQDLSLRSIRFFPIEMREAKVLEFINLRQGSISVREYSLKFTQLSKYAPTMVADSWAGMSSSNATLKFHNNRVSMLNLKEGIMVVLQLLGVLVLSVGKSTMLRGEKVSKLLLVVQVPMLPSKTASMYFRREANKRVLRMWLSLRGEKASKLLLVVQVPMLPSKTASMHFRREANKRVLRMWLPAKSIWLEACEKSLQDLKDRLTSAPVLTLPKGTDGSGGYCDASRIGLGCVLMQSDNVIGYAYRLLKIHEEFAICVQQKGLESPPKKMA</sequence>
<dbReference type="InterPro" id="IPR041577">
    <property type="entry name" value="RT_RNaseH_2"/>
</dbReference>
<name>A0AAF0PN31_SOLVR</name>
<gene>
    <name evidence="2" type="ORF">MTR67_001363</name>
</gene>
<evidence type="ECO:0000313" key="2">
    <source>
        <dbReference type="EMBL" id="WMV07978.1"/>
    </source>
</evidence>
<dbReference type="InterPro" id="IPR012337">
    <property type="entry name" value="RNaseH-like_sf"/>
</dbReference>
<evidence type="ECO:0000259" key="1">
    <source>
        <dbReference type="Pfam" id="PF17919"/>
    </source>
</evidence>
<dbReference type="AlphaFoldDB" id="A0AAF0PN31"/>
<evidence type="ECO:0000313" key="3">
    <source>
        <dbReference type="Proteomes" id="UP001234989"/>
    </source>
</evidence>
<feature type="domain" description="Reverse transcriptase/retrotransposon-derived protein RNase H-like" evidence="1">
    <location>
        <begin position="394"/>
        <end position="456"/>
    </location>
</feature>
<dbReference type="InterPro" id="IPR043502">
    <property type="entry name" value="DNA/RNA_pol_sf"/>
</dbReference>